<evidence type="ECO:0000256" key="3">
    <source>
        <dbReference type="SAM" id="MobiDB-lite"/>
    </source>
</evidence>
<name>A0ABQ4FPP9_9ACTN</name>
<evidence type="ECO:0000313" key="7">
    <source>
        <dbReference type="Proteomes" id="UP000651728"/>
    </source>
</evidence>
<feature type="compositionally biased region" description="Low complexity" evidence="3">
    <location>
        <begin position="10"/>
        <end position="19"/>
    </location>
</feature>
<dbReference type="Gene3D" id="1.10.101.10">
    <property type="entry name" value="PGBD-like superfamily/PGBD"/>
    <property type="match status" value="1"/>
</dbReference>
<evidence type="ECO:0000313" key="6">
    <source>
        <dbReference type="EMBL" id="GIH36752.1"/>
    </source>
</evidence>
<dbReference type="PANTHER" id="PTHR32347">
    <property type="entry name" value="EFFLUX SYSTEM COMPONENT YKNX-RELATED"/>
    <property type="match status" value="1"/>
</dbReference>
<keyword evidence="4" id="KW-0812">Transmembrane</keyword>
<feature type="domain" description="Peptidoglycan binding-like" evidence="5">
    <location>
        <begin position="150"/>
        <end position="200"/>
    </location>
</feature>
<proteinExistence type="predicted"/>
<dbReference type="InterPro" id="IPR036365">
    <property type="entry name" value="PGBD-like_sf"/>
</dbReference>
<organism evidence="6 7">
    <name type="scientific">Microbispora amethystogenes</name>
    <dbReference type="NCBI Taxonomy" id="1427754"/>
    <lineage>
        <taxon>Bacteria</taxon>
        <taxon>Bacillati</taxon>
        <taxon>Actinomycetota</taxon>
        <taxon>Actinomycetes</taxon>
        <taxon>Streptosporangiales</taxon>
        <taxon>Streptosporangiaceae</taxon>
        <taxon>Microbispora</taxon>
    </lineage>
</organism>
<keyword evidence="7" id="KW-1185">Reference proteome</keyword>
<keyword evidence="4" id="KW-0472">Membrane</keyword>
<accession>A0ABQ4FPP9</accession>
<keyword evidence="2" id="KW-0175">Coiled coil</keyword>
<reference evidence="6 7" key="1">
    <citation type="submission" date="2021-01" db="EMBL/GenBank/DDBJ databases">
        <title>Whole genome shotgun sequence of Microbispora amethystogenes NBRC 101907.</title>
        <authorList>
            <person name="Komaki H."/>
            <person name="Tamura T."/>
        </authorList>
    </citation>
    <scope>NUCLEOTIDE SEQUENCE [LARGE SCALE GENOMIC DNA]</scope>
    <source>
        <strain evidence="6 7">NBRC 101907</strain>
    </source>
</reference>
<dbReference type="InterPro" id="IPR036366">
    <property type="entry name" value="PGBDSf"/>
</dbReference>
<evidence type="ECO:0000256" key="1">
    <source>
        <dbReference type="ARBA" id="ARBA00004196"/>
    </source>
</evidence>
<dbReference type="Proteomes" id="UP000651728">
    <property type="component" value="Unassembled WGS sequence"/>
</dbReference>
<dbReference type="EMBL" id="BOOB01000067">
    <property type="protein sequence ID" value="GIH36752.1"/>
    <property type="molecule type" value="Genomic_DNA"/>
</dbReference>
<dbReference type="InterPro" id="IPR050465">
    <property type="entry name" value="UPF0194_transport"/>
</dbReference>
<evidence type="ECO:0000259" key="5">
    <source>
        <dbReference type="Pfam" id="PF01471"/>
    </source>
</evidence>
<dbReference type="SUPFAM" id="SSF47090">
    <property type="entry name" value="PGBD-like"/>
    <property type="match status" value="1"/>
</dbReference>
<protein>
    <submittedName>
        <fullName evidence="6">Peptidoglycan-binding protein</fullName>
    </submittedName>
</protein>
<evidence type="ECO:0000256" key="4">
    <source>
        <dbReference type="SAM" id="Phobius"/>
    </source>
</evidence>
<dbReference type="Gene3D" id="2.40.420.20">
    <property type="match status" value="1"/>
</dbReference>
<comment type="caution">
    <text evidence="6">The sequence shown here is derived from an EMBL/GenBank/DDBJ whole genome shotgun (WGS) entry which is preliminary data.</text>
</comment>
<keyword evidence="4" id="KW-1133">Transmembrane helix</keyword>
<comment type="subcellular location">
    <subcellularLocation>
        <location evidence="1">Cell envelope</location>
    </subcellularLocation>
</comment>
<dbReference type="Pfam" id="PF01471">
    <property type="entry name" value="PG_binding_1"/>
    <property type="match status" value="1"/>
</dbReference>
<evidence type="ECO:0000256" key="2">
    <source>
        <dbReference type="ARBA" id="ARBA00023054"/>
    </source>
</evidence>
<gene>
    <name evidence="6" type="ORF">Mam01_69160</name>
</gene>
<sequence>MSTTEVPRQATDTTDVTPPAALPPAPRGRRGWRTAIVVVTVVAAAGVTVAVVKPFDRKAATGTIQNTAPTGLAQVTKGTLSARTMENGTLGYVGKLQIVGKASGTITRLPAVGDIIGQGKPLYRVDNKPVIFLKGTVTPAYRELKWGMEGADVRQLNAALVALKYASKKKLSPKSDYFGARTYYALVRLQKKMGLKQTGTLPLGQALFVPADEIRVTKVSGVRGTAAMPGSVVLEGSSTRREVTVALNAYQQSDVVTGDKVLITLPTGKTTPGEVSSVGKVAEKKNDDSTTITVRIRPEKPKDTGRLDQAPVQVSIVTDTAKDVLSVPVNALLALAGGGYALEVVEANGSHRLIPVEVGLFDDAAGVVEVRGEGLQVGQNVVVPAS</sequence>
<dbReference type="InterPro" id="IPR002477">
    <property type="entry name" value="Peptidoglycan-bd-like"/>
</dbReference>
<feature type="transmembrane region" description="Helical" evidence="4">
    <location>
        <begin position="32"/>
        <end position="52"/>
    </location>
</feature>
<dbReference type="RefSeq" id="WP_204289426.1">
    <property type="nucleotide sequence ID" value="NZ_BAABEJ010000034.1"/>
</dbReference>
<feature type="region of interest" description="Disordered" evidence="3">
    <location>
        <begin position="1"/>
        <end position="28"/>
    </location>
</feature>